<dbReference type="Pfam" id="PF08542">
    <property type="entry name" value="Rep_fac_C"/>
    <property type="match status" value="1"/>
</dbReference>
<proteinExistence type="inferred from homology"/>
<sequence length="331" mass="36290">MKVPNQPWVEKYRPKTIEDIAHQEEVVHTLRKAIQDKHMPHLLLHGPPGTGKTSTALAVGRELFGPELFRTRVLELNASDERGINVVRDKIKSFAATAVGEHTSAGRDVPRFKLLILDEADCMTKDAQNALRRTMEAYSKVTRFCFICNYVSRIIEPIASRCMKFRFRPLQLDGLERRIREICGMEGVEVSDGAMRTLDMVAGGDMRKAVTTLQSAVRLKGTPVESATLLDVGGVVPTDIVMGLLGRCREAGFSGVGEAVEAIMSNGYATQQVLLQLQRAVVADTALRDVQKAQICETMAIADKCLADGADEFLQLMNVSSAMQATITGGN</sequence>
<keyword evidence="6" id="KW-0067">ATP-binding</keyword>
<dbReference type="AlphaFoldDB" id="A0A8S1IKM3"/>
<dbReference type="InterPro" id="IPR003593">
    <property type="entry name" value="AAA+_ATPase"/>
</dbReference>
<dbReference type="Pfam" id="PF00004">
    <property type="entry name" value="AAA"/>
    <property type="match status" value="1"/>
</dbReference>
<dbReference type="SUPFAM" id="SSF48019">
    <property type="entry name" value="post-AAA+ oligomerization domain-like"/>
    <property type="match status" value="1"/>
</dbReference>
<accession>A0A8S1IKM3</accession>
<dbReference type="GO" id="GO:0003677">
    <property type="term" value="F:DNA binding"/>
    <property type="evidence" value="ECO:0007669"/>
    <property type="project" value="InterPro"/>
</dbReference>
<evidence type="ECO:0000256" key="7">
    <source>
        <dbReference type="ARBA" id="ARBA00023242"/>
    </source>
</evidence>
<dbReference type="InterPro" id="IPR003959">
    <property type="entry name" value="ATPase_AAA_core"/>
</dbReference>
<dbReference type="InterPro" id="IPR050238">
    <property type="entry name" value="DNA_Rep/Repair_Clamp_Loader"/>
</dbReference>
<comment type="subunit">
    <text evidence="3">Heterotetramer of subunits RFC2, RFC3, RFC4 and RFC5 that can form a complex with RFC1.</text>
</comment>
<evidence type="ECO:0000256" key="3">
    <source>
        <dbReference type="ARBA" id="ARBA00011480"/>
    </source>
</evidence>
<comment type="caution">
    <text evidence="9">The sequence shown here is derived from an EMBL/GenBank/DDBJ whole genome shotgun (WGS) entry which is preliminary data.</text>
</comment>
<keyword evidence="10" id="KW-1185">Reference proteome</keyword>
<organism evidence="9 10">
    <name type="scientific">Ostreobium quekettii</name>
    <dbReference type="NCBI Taxonomy" id="121088"/>
    <lineage>
        <taxon>Eukaryota</taxon>
        <taxon>Viridiplantae</taxon>
        <taxon>Chlorophyta</taxon>
        <taxon>core chlorophytes</taxon>
        <taxon>Ulvophyceae</taxon>
        <taxon>TCBD clade</taxon>
        <taxon>Bryopsidales</taxon>
        <taxon>Ostreobineae</taxon>
        <taxon>Ostreobiaceae</taxon>
        <taxon>Ostreobium</taxon>
    </lineage>
</organism>
<dbReference type="InterPro" id="IPR008921">
    <property type="entry name" value="DNA_pol3_clamp-load_cplx_C"/>
</dbReference>
<dbReference type="InterPro" id="IPR027417">
    <property type="entry name" value="P-loop_NTPase"/>
</dbReference>
<evidence type="ECO:0000256" key="4">
    <source>
        <dbReference type="ARBA" id="ARBA00022705"/>
    </source>
</evidence>
<dbReference type="PANTHER" id="PTHR11669">
    <property type="entry name" value="REPLICATION FACTOR C / DNA POLYMERASE III GAMMA-TAU SUBUNIT"/>
    <property type="match status" value="1"/>
</dbReference>
<dbReference type="FunFam" id="1.20.272.10:FF:000011">
    <property type="entry name" value="Replication factor C subunit 2"/>
    <property type="match status" value="1"/>
</dbReference>
<dbReference type="GO" id="GO:0006281">
    <property type="term" value="P:DNA repair"/>
    <property type="evidence" value="ECO:0007669"/>
    <property type="project" value="TreeGrafter"/>
</dbReference>
<dbReference type="GO" id="GO:0005663">
    <property type="term" value="C:DNA replication factor C complex"/>
    <property type="evidence" value="ECO:0007669"/>
    <property type="project" value="TreeGrafter"/>
</dbReference>
<evidence type="ECO:0000313" key="10">
    <source>
        <dbReference type="Proteomes" id="UP000708148"/>
    </source>
</evidence>
<dbReference type="EMBL" id="CAJHUC010000331">
    <property type="protein sequence ID" value="CAD7695323.1"/>
    <property type="molecule type" value="Genomic_DNA"/>
</dbReference>
<protein>
    <recommendedName>
        <fullName evidence="8">AAA+ ATPase domain-containing protein</fullName>
    </recommendedName>
</protein>
<dbReference type="SUPFAM" id="SSF52540">
    <property type="entry name" value="P-loop containing nucleoside triphosphate hydrolases"/>
    <property type="match status" value="1"/>
</dbReference>
<dbReference type="CDD" id="cd00009">
    <property type="entry name" value="AAA"/>
    <property type="match status" value="1"/>
</dbReference>
<keyword evidence="5" id="KW-0547">Nucleotide-binding</keyword>
<name>A0A8S1IKM3_9CHLO</name>
<dbReference type="Gene3D" id="1.10.8.60">
    <property type="match status" value="1"/>
</dbReference>
<dbReference type="Proteomes" id="UP000708148">
    <property type="component" value="Unassembled WGS sequence"/>
</dbReference>
<comment type="subcellular location">
    <subcellularLocation>
        <location evidence="1">Nucleus</location>
    </subcellularLocation>
</comment>
<dbReference type="NCBIfam" id="NF001679">
    <property type="entry name" value="PRK00440.1"/>
    <property type="match status" value="1"/>
</dbReference>
<dbReference type="FunFam" id="3.40.50.300:FF:000129">
    <property type="entry name" value="Replication factor C subunit 5"/>
    <property type="match status" value="1"/>
</dbReference>
<evidence type="ECO:0000256" key="2">
    <source>
        <dbReference type="ARBA" id="ARBA00005378"/>
    </source>
</evidence>
<dbReference type="Gene3D" id="3.40.50.300">
    <property type="entry name" value="P-loop containing nucleotide triphosphate hydrolases"/>
    <property type="match status" value="1"/>
</dbReference>
<gene>
    <name evidence="9" type="ORF">OSTQU699_LOCUS684</name>
</gene>
<dbReference type="PANTHER" id="PTHR11669:SF20">
    <property type="entry name" value="REPLICATION FACTOR C SUBUNIT 4"/>
    <property type="match status" value="1"/>
</dbReference>
<dbReference type="OrthoDB" id="4199794at2759"/>
<dbReference type="CDD" id="cd18140">
    <property type="entry name" value="HLD_clamp_RFC"/>
    <property type="match status" value="1"/>
</dbReference>
<dbReference type="GO" id="GO:0005634">
    <property type="term" value="C:nucleus"/>
    <property type="evidence" value="ECO:0007669"/>
    <property type="project" value="UniProtKB-SubCell"/>
</dbReference>
<dbReference type="SMART" id="SM00382">
    <property type="entry name" value="AAA"/>
    <property type="match status" value="1"/>
</dbReference>
<dbReference type="GO" id="GO:0016887">
    <property type="term" value="F:ATP hydrolysis activity"/>
    <property type="evidence" value="ECO:0007669"/>
    <property type="project" value="InterPro"/>
</dbReference>
<evidence type="ECO:0000313" key="9">
    <source>
        <dbReference type="EMBL" id="CAD7695323.1"/>
    </source>
</evidence>
<feature type="domain" description="AAA+ ATPase" evidence="8">
    <location>
        <begin position="38"/>
        <end position="177"/>
    </location>
</feature>
<keyword evidence="7" id="KW-0539">Nucleus</keyword>
<keyword evidence="4" id="KW-0235">DNA replication</keyword>
<dbReference type="Gene3D" id="1.20.272.10">
    <property type="match status" value="1"/>
</dbReference>
<dbReference type="GO" id="GO:0006261">
    <property type="term" value="P:DNA-templated DNA replication"/>
    <property type="evidence" value="ECO:0007669"/>
    <property type="project" value="TreeGrafter"/>
</dbReference>
<evidence type="ECO:0000259" key="8">
    <source>
        <dbReference type="SMART" id="SM00382"/>
    </source>
</evidence>
<dbReference type="GO" id="GO:0005524">
    <property type="term" value="F:ATP binding"/>
    <property type="evidence" value="ECO:0007669"/>
    <property type="project" value="UniProtKB-KW"/>
</dbReference>
<dbReference type="InterPro" id="IPR047854">
    <property type="entry name" value="RFC_lid"/>
</dbReference>
<dbReference type="GO" id="GO:0003689">
    <property type="term" value="F:DNA clamp loader activity"/>
    <property type="evidence" value="ECO:0007669"/>
    <property type="project" value="TreeGrafter"/>
</dbReference>
<evidence type="ECO:0000256" key="5">
    <source>
        <dbReference type="ARBA" id="ARBA00022741"/>
    </source>
</evidence>
<evidence type="ECO:0000256" key="6">
    <source>
        <dbReference type="ARBA" id="ARBA00022840"/>
    </source>
</evidence>
<reference evidence="9" key="1">
    <citation type="submission" date="2020-12" db="EMBL/GenBank/DDBJ databases">
        <authorList>
            <person name="Iha C."/>
        </authorList>
    </citation>
    <scope>NUCLEOTIDE SEQUENCE</scope>
</reference>
<evidence type="ECO:0000256" key="1">
    <source>
        <dbReference type="ARBA" id="ARBA00004123"/>
    </source>
</evidence>
<comment type="similarity">
    <text evidence="2">Belongs to the activator 1 small subunits family.</text>
</comment>
<dbReference type="InterPro" id="IPR013748">
    <property type="entry name" value="Rep_factorC_C"/>
</dbReference>